<dbReference type="Gene3D" id="3.40.50.1220">
    <property type="entry name" value="TPP-binding domain"/>
    <property type="match status" value="1"/>
</dbReference>
<dbReference type="Pfam" id="PF13289">
    <property type="entry name" value="SIR2_2"/>
    <property type="match status" value="1"/>
</dbReference>
<evidence type="ECO:0000313" key="1">
    <source>
        <dbReference type="EMBL" id="KTW00851.1"/>
    </source>
</evidence>
<dbReference type="Proteomes" id="UP000074072">
    <property type="component" value="Unassembled WGS sequence"/>
</dbReference>
<dbReference type="RefSeq" id="WP_058751936.1">
    <property type="nucleotide sequence ID" value="NZ_LDTE01000033.1"/>
</dbReference>
<dbReference type="AlphaFoldDB" id="A0A147IYI6"/>
<dbReference type="PATRIC" id="fig|33051.4.peg.2012"/>
<dbReference type="EMBL" id="LDTE01000033">
    <property type="protein sequence ID" value="KTW00851.1"/>
    <property type="molecule type" value="Genomic_DNA"/>
</dbReference>
<sequence>MSALTQADLTGLFASRPQGFAWFIGAGASRMSGLPTAVDIIWDLKRRHYSREENQEITRQDMQNDAVQTRIQSFMDSHGFPSLWADDEYTVYFEKIFGTNKERQRRYLSAILAEDRVTLTVGNRILGALLATGMTRAVFTTNFDTVVERAVADVSGRSLAAFHLEGSTAAVQALNNEEFPLYCKLHGDFRYDSIKNLSADLAHQDRQLTLCLQSAASRFGFIVAGYSGRDASVMAVFREALAQVNPFPNGLFWTTIKGSPVPPVVTALIADARSRGVNAAVVEIETFDALLLRLWRNLPDKPAAMEAKVRRSVQAGVKIALPSAGTAKPLLRLNALPIRTLPTRCLVARTSRPYEWAELRDLQRQSDPRLLMTKADEIWCWGPRSAVKAAFGANLVGIDERDVPLDLSSPGNLHVKGFLEDALGTALARGRPLLSRTRRTSTTLIADPHAQDKTLLDPVFHAVGRLSGTVNGLFAPITEEHPEPAKVSWAEAVRVSIVQKQGETWAVLDPDIWIWPPRAREVATDFLDQRRKGRFNNKFNVLLDAWVQALIGSGARRTDVVFQAFDGDDAAANPAFRIHSQTAFSQRLQR</sequence>
<organism evidence="1 2">
    <name type="scientific">Sphingomonas sanguinis</name>
    <dbReference type="NCBI Taxonomy" id="33051"/>
    <lineage>
        <taxon>Bacteria</taxon>
        <taxon>Pseudomonadati</taxon>
        <taxon>Pseudomonadota</taxon>
        <taxon>Alphaproteobacteria</taxon>
        <taxon>Sphingomonadales</taxon>
        <taxon>Sphingomonadaceae</taxon>
        <taxon>Sphingomonas</taxon>
    </lineage>
</organism>
<protein>
    <submittedName>
        <fullName evidence="1">Uncharacterized protein</fullName>
    </submittedName>
</protein>
<gene>
    <name evidence="1" type="ORF">SB4_06695</name>
</gene>
<proteinExistence type="predicted"/>
<dbReference type="InterPro" id="IPR029035">
    <property type="entry name" value="DHS-like_NAD/FAD-binding_dom"/>
</dbReference>
<accession>A0A147IYI6</accession>
<comment type="caution">
    <text evidence="1">The sequence shown here is derived from an EMBL/GenBank/DDBJ whole genome shotgun (WGS) entry which is preliminary data.</text>
</comment>
<dbReference type="SUPFAM" id="SSF52467">
    <property type="entry name" value="DHS-like NAD/FAD-binding domain"/>
    <property type="match status" value="1"/>
</dbReference>
<reference evidence="1 2" key="1">
    <citation type="journal article" date="2016" name="Front. Microbiol.">
        <title>Genomic Resource of Rice Seed Associated Bacteria.</title>
        <authorList>
            <person name="Midha S."/>
            <person name="Bansal K."/>
            <person name="Sharma S."/>
            <person name="Kumar N."/>
            <person name="Patil P.P."/>
            <person name="Chaudhry V."/>
            <person name="Patil P.B."/>
        </authorList>
    </citation>
    <scope>NUCLEOTIDE SEQUENCE [LARGE SCALE GENOMIC DNA]</scope>
    <source>
        <strain evidence="1 2">SB4</strain>
    </source>
</reference>
<name>A0A147IYI6_9SPHN</name>
<evidence type="ECO:0000313" key="2">
    <source>
        <dbReference type="Proteomes" id="UP000074072"/>
    </source>
</evidence>